<evidence type="ECO:0000313" key="9">
    <source>
        <dbReference type="Proteomes" id="UP001159641"/>
    </source>
</evidence>
<proteinExistence type="inferred from homology"/>
<keyword evidence="4" id="KW-0378">Hydrolase</keyword>
<dbReference type="InterPro" id="IPR018316">
    <property type="entry name" value="Tubulin/FtsZ_2-layer-sand-dom"/>
</dbReference>
<sequence>MVPKDFNATTATIKTKRTIQFVDWYPTGFKVDINYQPPTVIPGGDLAKFDLTYAKCAFHWYVGEDIEEGELSEACEDMAALEKDYVEVDVDSVEGEGEEEGEKY</sequence>
<dbReference type="InterPro" id="IPR037103">
    <property type="entry name" value="Tubulin/FtsZ-like_C"/>
</dbReference>
<dbReference type="Gene3D" id="3.30.1330.20">
    <property type="entry name" value="Tubulin/FtsZ, C-terminal domain"/>
    <property type="match status" value="1"/>
</dbReference>
<dbReference type="EMBL" id="JAIQCJ010001016">
    <property type="protein sequence ID" value="KAJ8793232.1"/>
    <property type="molecule type" value="Genomic_DNA"/>
</dbReference>
<organism evidence="8 9">
    <name type="scientific">Eschrichtius robustus</name>
    <name type="common">California gray whale</name>
    <name type="synonym">Eschrichtius gibbosus</name>
    <dbReference type="NCBI Taxonomy" id="9764"/>
    <lineage>
        <taxon>Eukaryota</taxon>
        <taxon>Metazoa</taxon>
        <taxon>Chordata</taxon>
        <taxon>Craniata</taxon>
        <taxon>Vertebrata</taxon>
        <taxon>Euteleostomi</taxon>
        <taxon>Mammalia</taxon>
        <taxon>Eutheria</taxon>
        <taxon>Laurasiatheria</taxon>
        <taxon>Artiodactyla</taxon>
        <taxon>Whippomorpha</taxon>
        <taxon>Cetacea</taxon>
        <taxon>Mysticeti</taxon>
        <taxon>Eschrichtiidae</taxon>
        <taxon>Eschrichtius</taxon>
    </lineage>
</organism>
<reference evidence="8 9" key="1">
    <citation type="submission" date="2022-11" db="EMBL/GenBank/DDBJ databases">
        <title>Whole genome sequence of Eschrichtius robustus ER-17-0199.</title>
        <authorList>
            <person name="Bruniche-Olsen A."/>
            <person name="Black A.N."/>
            <person name="Fields C.J."/>
            <person name="Walden K."/>
            <person name="Dewoody J.A."/>
        </authorList>
    </citation>
    <scope>NUCLEOTIDE SEQUENCE [LARGE SCALE GENOMIC DNA]</scope>
    <source>
        <strain evidence="8">ER-17-0199</strain>
        <tissue evidence="8">Blubber</tissue>
    </source>
</reference>
<comment type="caution">
    <text evidence="8">The sequence shown here is derived from an EMBL/GenBank/DDBJ whole genome shotgun (WGS) entry which is preliminary data.</text>
</comment>
<evidence type="ECO:0000256" key="5">
    <source>
        <dbReference type="ARBA" id="ARBA00023134"/>
    </source>
</evidence>
<dbReference type="SUPFAM" id="SSF55307">
    <property type="entry name" value="Tubulin C-terminal domain-like"/>
    <property type="match status" value="1"/>
</dbReference>
<keyword evidence="5" id="KW-0342">GTP-binding</keyword>
<dbReference type="Pfam" id="PF03953">
    <property type="entry name" value="Tubulin_C"/>
    <property type="match status" value="1"/>
</dbReference>
<dbReference type="PRINTS" id="PR01162">
    <property type="entry name" value="ALPHATUBULIN"/>
</dbReference>
<keyword evidence="9" id="KW-1185">Reference proteome</keyword>
<comment type="similarity">
    <text evidence="1">Belongs to the tubulin family.</text>
</comment>
<dbReference type="GO" id="GO:0007017">
    <property type="term" value="P:microtubule-based process"/>
    <property type="evidence" value="ECO:0007669"/>
    <property type="project" value="InterPro"/>
</dbReference>
<dbReference type="InterPro" id="IPR002452">
    <property type="entry name" value="Alpha_tubulin"/>
</dbReference>
<comment type="catalytic activity">
    <reaction evidence="6">
        <text>GTP + H2O = GDP + phosphate + H(+)</text>
        <dbReference type="Rhea" id="RHEA:19669"/>
        <dbReference type="ChEBI" id="CHEBI:15377"/>
        <dbReference type="ChEBI" id="CHEBI:15378"/>
        <dbReference type="ChEBI" id="CHEBI:37565"/>
        <dbReference type="ChEBI" id="CHEBI:43474"/>
        <dbReference type="ChEBI" id="CHEBI:58189"/>
    </reaction>
    <physiologicalReaction direction="left-to-right" evidence="6">
        <dbReference type="Rhea" id="RHEA:19670"/>
    </physiologicalReaction>
</comment>
<dbReference type="PANTHER" id="PTHR11588">
    <property type="entry name" value="TUBULIN"/>
    <property type="match status" value="1"/>
</dbReference>
<keyword evidence="2" id="KW-0493">Microtubule</keyword>
<evidence type="ECO:0000256" key="3">
    <source>
        <dbReference type="ARBA" id="ARBA00022741"/>
    </source>
</evidence>
<dbReference type="Gene3D" id="1.10.287.600">
    <property type="entry name" value="Helix hairpin bin"/>
    <property type="match status" value="1"/>
</dbReference>
<dbReference type="GO" id="GO:0005200">
    <property type="term" value="F:structural constituent of cytoskeleton"/>
    <property type="evidence" value="ECO:0007669"/>
    <property type="project" value="InterPro"/>
</dbReference>
<dbReference type="GO" id="GO:0005874">
    <property type="term" value="C:microtubule"/>
    <property type="evidence" value="ECO:0007669"/>
    <property type="project" value="UniProtKB-KW"/>
</dbReference>
<name>A0AB34HK50_ESCRO</name>
<dbReference type="InterPro" id="IPR008280">
    <property type="entry name" value="Tub_FtsZ_C"/>
</dbReference>
<evidence type="ECO:0000256" key="1">
    <source>
        <dbReference type="ARBA" id="ARBA00009636"/>
    </source>
</evidence>
<evidence type="ECO:0000256" key="4">
    <source>
        <dbReference type="ARBA" id="ARBA00022801"/>
    </source>
</evidence>
<gene>
    <name evidence="8" type="ORF">J1605_000227</name>
</gene>
<evidence type="ECO:0000256" key="6">
    <source>
        <dbReference type="ARBA" id="ARBA00049117"/>
    </source>
</evidence>
<accession>A0AB34HK50</accession>
<dbReference type="Proteomes" id="UP001159641">
    <property type="component" value="Unassembled WGS sequence"/>
</dbReference>
<dbReference type="GO" id="GO:0005525">
    <property type="term" value="F:GTP binding"/>
    <property type="evidence" value="ECO:0007669"/>
    <property type="project" value="UniProtKB-KW"/>
</dbReference>
<dbReference type="InterPro" id="IPR023123">
    <property type="entry name" value="Tubulin_C"/>
</dbReference>
<feature type="domain" description="Tubulin/FtsZ 2-layer sandwich" evidence="7">
    <location>
        <begin position="2"/>
        <end position="45"/>
    </location>
</feature>
<keyword evidence="3" id="KW-0547">Nucleotide-binding</keyword>
<evidence type="ECO:0000313" key="8">
    <source>
        <dbReference type="EMBL" id="KAJ8793232.1"/>
    </source>
</evidence>
<protein>
    <recommendedName>
        <fullName evidence="7">Tubulin/FtsZ 2-layer sandwich domain-containing protein</fullName>
    </recommendedName>
</protein>
<dbReference type="AlphaFoldDB" id="A0AB34HK50"/>
<dbReference type="GO" id="GO:0016787">
    <property type="term" value="F:hydrolase activity"/>
    <property type="evidence" value="ECO:0007669"/>
    <property type="project" value="UniProtKB-KW"/>
</dbReference>
<dbReference type="InterPro" id="IPR000217">
    <property type="entry name" value="Tubulin"/>
</dbReference>
<evidence type="ECO:0000256" key="2">
    <source>
        <dbReference type="ARBA" id="ARBA00022701"/>
    </source>
</evidence>
<evidence type="ECO:0000259" key="7">
    <source>
        <dbReference type="Pfam" id="PF03953"/>
    </source>
</evidence>